<dbReference type="EMBL" id="LAZR01019186">
    <property type="protein sequence ID" value="KKL93445.1"/>
    <property type="molecule type" value="Genomic_DNA"/>
</dbReference>
<proteinExistence type="predicted"/>
<organism evidence="1">
    <name type="scientific">marine sediment metagenome</name>
    <dbReference type="NCBI Taxonomy" id="412755"/>
    <lineage>
        <taxon>unclassified sequences</taxon>
        <taxon>metagenomes</taxon>
        <taxon>ecological metagenomes</taxon>
    </lineage>
</organism>
<sequence length="218" mass="22278">IMPLATEMLAEVEAGGNVQLSHGQSLQIKQNARKEMLVGGGLPPYALHTALGERFSTKTATAFAPIVVIPSTLAHLEITNNHATKYMIVDAIWAWTLVGAASAIAHTVWGQVGLSVQSSVTGLKIGNSVGNLEITSAANSDAVTAINQTVVASGWDVFPGSGGDGNLGAALPGGLNIGRVDGRLVVPPGKALHIASVGTIATASSKHVGASWYLSEIV</sequence>
<name>A0A0F9II08_9ZZZZ</name>
<comment type="caution">
    <text evidence="1">The sequence shown here is derived from an EMBL/GenBank/DDBJ whole genome shotgun (WGS) entry which is preliminary data.</text>
</comment>
<gene>
    <name evidence="1" type="ORF">LCGC14_1874640</name>
</gene>
<evidence type="ECO:0000313" key="1">
    <source>
        <dbReference type="EMBL" id="KKL93445.1"/>
    </source>
</evidence>
<reference evidence="1" key="1">
    <citation type="journal article" date="2015" name="Nature">
        <title>Complex archaea that bridge the gap between prokaryotes and eukaryotes.</title>
        <authorList>
            <person name="Spang A."/>
            <person name="Saw J.H."/>
            <person name="Jorgensen S.L."/>
            <person name="Zaremba-Niedzwiedzka K."/>
            <person name="Martijn J."/>
            <person name="Lind A.E."/>
            <person name="van Eijk R."/>
            <person name="Schleper C."/>
            <person name="Guy L."/>
            <person name="Ettema T.J."/>
        </authorList>
    </citation>
    <scope>NUCLEOTIDE SEQUENCE</scope>
</reference>
<accession>A0A0F9II08</accession>
<protein>
    <submittedName>
        <fullName evidence="1">Uncharacterized protein</fullName>
    </submittedName>
</protein>
<dbReference type="AlphaFoldDB" id="A0A0F9II08"/>
<feature type="non-terminal residue" evidence="1">
    <location>
        <position position="1"/>
    </location>
</feature>